<reference evidence="1 2" key="1">
    <citation type="submission" date="2019-09" db="EMBL/GenBank/DDBJ databases">
        <authorList>
            <person name="Depoorter E."/>
        </authorList>
    </citation>
    <scope>NUCLEOTIDE SEQUENCE [LARGE SCALE GENOMIC DNA]</scope>
    <source>
        <strain evidence="1">R-15945</strain>
    </source>
</reference>
<evidence type="ECO:0000313" key="1">
    <source>
        <dbReference type="EMBL" id="VWC25478.1"/>
    </source>
</evidence>
<dbReference type="AlphaFoldDB" id="A0A6P2QSQ1"/>
<dbReference type="InterPro" id="IPR007709">
    <property type="entry name" value="N-FG_amidohydro"/>
</dbReference>
<dbReference type="GO" id="GO:0016787">
    <property type="term" value="F:hydrolase activity"/>
    <property type="evidence" value="ECO:0007669"/>
    <property type="project" value="UniProtKB-KW"/>
</dbReference>
<sequence>MYDEAGGQIYRGDGPILVAAPHVGTAIPEELLALRAWHAVRQVRVDPGGTRLQEAAVARGMSCITARMHPCVIDVNMAADHQSLASELGRSALCRPHSPAGESLYGGVAQPSEVEVARRVRRYWTPYHETLAGELKRLRDLHGDVLLVVPHASSRLSPFQYLSGASDCNVGTNRGASCDKLLVNTLTKAVQRGGRSWVVNGKLADSFAAQHYGRPAAGIHVVELEVAGKWRDACETAPAVSSIASEFDALLGRLLDALSTLAHADGT</sequence>
<dbReference type="SUPFAM" id="SSF53187">
    <property type="entry name" value="Zn-dependent exopeptidases"/>
    <property type="match status" value="1"/>
</dbReference>
<dbReference type="RefSeq" id="WP_174972393.1">
    <property type="nucleotide sequence ID" value="NZ_CABVPS010000013.1"/>
</dbReference>
<evidence type="ECO:0000313" key="2">
    <source>
        <dbReference type="Proteomes" id="UP000494174"/>
    </source>
</evidence>
<proteinExistence type="predicted"/>
<dbReference type="Proteomes" id="UP000494174">
    <property type="component" value="Unassembled WGS sequence"/>
</dbReference>
<name>A0A6P2QSQ1_BURL3</name>
<gene>
    <name evidence="1" type="ORF">BLA15945_06142</name>
</gene>
<organism evidence="1 2">
    <name type="scientific">Burkholderia lata (strain ATCC 17760 / DSM 23089 / LMG 22485 / NCIMB 9086 / R18194 / 383)</name>
    <dbReference type="NCBI Taxonomy" id="482957"/>
    <lineage>
        <taxon>Bacteria</taxon>
        <taxon>Pseudomonadati</taxon>
        <taxon>Pseudomonadota</taxon>
        <taxon>Betaproteobacteria</taxon>
        <taxon>Burkholderiales</taxon>
        <taxon>Burkholderiaceae</taxon>
        <taxon>Burkholderia</taxon>
        <taxon>Burkholderia cepacia complex</taxon>
    </lineage>
</organism>
<keyword evidence="1" id="KW-0378">Hydrolase</keyword>
<dbReference type="Gene3D" id="3.40.630.40">
    <property type="entry name" value="Zn-dependent exopeptidases"/>
    <property type="match status" value="1"/>
</dbReference>
<protein>
    <submittedName>
        <fullName evidence="1">N-formylglutamate amidohydrolase</fullName>
    </submittedName>
</protein>
<dbReference type="EMBL" id="CABVPU010000031">
    <property type="protein sequence ID" value="VWC25478.1"/>
    <property type="molecule type" value="Genomic_DNA"/>
</dbReference>
<dbReference type="Pfam" id="PF05013">
    <property type="entry name" value="FGase"/>
    <property type="match status" value="1"/>
</dbReference>
<accession>A0A6P2QSQ1</accession>